<dbReference type="EMBL" id="FONG01000027">
    <property type="protein sequence ID" value="SFF75173.1"/>
    <property type="molecule type" value="Genomic_DNA"/>
</dbReference>
<name>A0A1I2L8A0_9ACTN</name>
<evidence type="ECO:0000313" key="2">
    <source>
        <dbReference type="Proteomes" id="UP000199323"/>
    </source>
</evidence>
<accession>A0A1I2L8A0</accession>
<dbReference type="AlphaFoldDB" id="A0A1I2L8A0"/>
<evidence type="ECO:0000313" key="1">
    <source>
        <dbReference type="EMBL" id="SFF75173.1"/>
    </source>
</evidence>
<gene>
    <name evidence="1" type="ORF">SAMN05216251_12752</name>
</gene>
<organism evidence="1 2">
    <name type="scientific">Actinacidiphila alni</name>
    <dbReference type="NCBI Taxonomy" id="380248"/>
    <lineage>
        <taxon>Bacteria</taxon>
        <taxon>Bacillati</taxon>
        <taxon>Actinomycetota</taxon>
        <taxon>Actinomycetes</taxon>
        <taxon>Kitasatosporales</taxon>
        <taxon>Streptomycetaceae</taxon>
        <taxon>Actinacidiphila</taxon>
    </lineage>
</organism>
<protein>
    <submittedName>
        <fullName evidence="1">Uncharacterized protein</fullName>
    </submittedName>
</protein>
<keyword evidence="2" id="KW-1185">Reference proteome</keyword>
<dbReference type="RefSeq" id="WP_093717222.1">
    <property type="nucleotide sequence ID" value="NZ_FONG01000027.1"/>
</dbReference>
<proteinExistence type="predicted"/>
<reference evidence="1 2" key="1">
    <citation type="submission" date="2016-10" db="EMBL/GenBank/DDBJ databases">
        <authorList>
            <person name="de Groot N.N."/>
        </authorList>
    </citation>
    <scope>NUCLEOTIDE SEQUENCE [LARGE SCALE GENOMIC DNA]</scope>
    <source>
        <strain evidence="1 2">CGMCC 4.3510</strain>
    </source>
</reference>
<sequence>MTTDPATGPASAGVGPAPARLTVASGNPAITAWIARHLGVWTDTGTVHGGAGSRPGPVVRADVDPAAYGRIANSVLHRGSTTGVYARSRTHILRDHDGTVLAVASDPAVAYRVTGHGVGVTGIDVHGVRVAAARVAREIVRARLEAAGFVLLYGAAVARGGRALLIAVPGQAVATITALLLARQSGLAVLSTGKVFARAERDGTVSLLPWAGPAAIGLPALDALGLYATVQERVLGGEELHHRQDQRVDNAFHLNRRAAMDEFRGGPELPALLHPYQLRDWFGIGLAPQARAGAVVVPRFDYSAPAPSLRSGGRPVDVTDLAAPGNDLLGLRAAFTTTAPRAEDRPAALALLNALPRFDAVLTTDVAATADMLSALTADLESR</sequence>
<dbReference type="OrthoDB" id="3376706at2"/>
<dbReference type="Proteomes" id="UP000199323">
    <property type="component" value="Unassembled WGS sequence"/>
</dbReference>
<dbReference type="STRING" id="380248.SAMN05216251_12752"/>